<dbReference type="EMBL" id="CAADFK010000049">
    <property type="protein sequence ID" value="VFK13560.1"/>
    <property type="molecule type" value="Genomic_DNA"/>
</dbReference>
<name>A0A450W954_9GAMM</name>
<dbReference type="Gene3D" id="3.40.1740.10">
    <property type="entry name" value="VC0467-like"/>
    <property type="match status" value="1"/>
</dbReference>
<dbReference type="Pfam" id="PF02622">
    <property type="entry name" value="DUF179"/>
    <property type="match status" value="1"/>
</dbReference>
<protein>
    <recommendedName>
        <fullName evidence="2">UPF0301 protein BECKLPF1236B_GA0070989_10494</fullName>
    </recommendedName>
</protein>
<gene>
    <name evidence="3" type="ORF">BECKLPF1236B_GA0070989_10494</name>
</gene>
<proteinExistence type="inferred from homology"/>
<dbReference type="PANTHER" id="PTHR30327:SF1">
    <property type="entry name" value="UPF0301 PROTEIN YQGE"/>
    <property type="match status" value="1"/>
</dbReference>
<dbReference type="SUPFAM" id="SSF143456">
    <property type="entry name" value="VC0467-like"/>
    <property type="match status" value="1"/>
</dbReference>
<reference evidence="3" key="1">
    <citation type="submission" date="2019-02" db="EMBL/GenBank/DDBJ databases">
        <authorList>
            <person name="Gruber-Vodicka R. H."/>
            <person name="Seah K. B. B."/>
        </authorList>
    </citation>
    <scope>NUCLEOTIDE SEQUENCE</scope>
    <source>
        <strain evidence="3">BECK_S313</strain>
    </source>
</reference>
<dbReference type="GO" id="GO:0005829">
    <property type="term" value="C:cytosol"/>
    <property type="evidence" value="ECO:0007669"/>
    <property type="project" value="TreeGrafter"/>
</dbReference>
<sequence length="210" mass="22952">MGNSAPESESIPFGFWREALTNDEDSSMDLTNQFLIAMPTLKDPNFHRTVIYLCAHNQEGAMGIVINRPLGLSLGEILKHMDMEVKDPAVNYMRVFHGGPIQPERGFVIHRPSGKWDVMLPVGDDIAIATSRDILAAIAEGTGPDSVIVALGYAGWAPGQLEKEVADNAWLSVPIDSRIIFDVPFEKRWKSATQMLGIDPTLLSGDVGHG</sequence>
<dbReference type="HAMAP" id="MF_00758">
    <property type="entry name" value="UPF0301"/>
    <property type="match status" value="1"/>
</dbReference>
<dbReference type="NCBIfam" id="NF001266">
    <property type="entry name" value="PRK00228.1-1"/>
    <property type="match status" value="1"/>
</dbReference>
<accession>A0A450W954</accession>
<evidence type="ECO:0000256" key="1">
    <source>
        <dbReference type="ARBA" id="ARBA00009600"/>
    </source>
</evidence>
<organism evidence="3">
    <name type="scientific">Candidatus Kentrum sp. LPFa</name>
    <dbReference type="NCBI Taxonomy" id="2126335"/>
    <lineage>
        <taxon>Bacteria</taxon>
        <taxon>Pseudomonadati</taxon>
        <taxon>Pseudomonadota</taxon>
        <taxon>Gammaproteobacteria</taxon>
        <taxon>Candidatus Kentrum</taxon>
    </lineage>
</organism>
<evidence type="ECO:0000256" key="2">
    <source>
        <dbReference type="HAMAP-Rule" id="MF_00758"/>
    </source>
</evidence>
<dbReference type="PANTHER" id="PTHR30327">
    <property type="entry name" value="UNCHARACTERIZED PROTEIN YQGE"/>
    <property type="match status" value="1"/>
</dbReference>
<dbReference type="AlphaFoldDB" id="A0A450W954"/>
<comment type="similarity">
    <text evidence="1 2">Belongs to the UPF0301 (AlgH) family.</text>
</comment>
<evidence type="ECO:0000313" key="3">
    <source>
        <dbReference type="EMBL" id="VFK13560.1"/>
    </source>
</evidence>
<dbReference type="InterPro" id="IPR003774">
    <property type="entry name" value="AlgH-like"/>
</dbReference>